<dbReference type="GO" id="GO:0008671">
    <property type="term" value="F:2-dehydro-3-deoxygalactonokinase activity"/>
    <property type="evidence" value="ECO:0007669"/>
    <property type="project" value="UniProtKB-EC"/>
</dbReference>
<dbReference type="Gene3D" id="3.30.420.310">
    <property type="entry name" value="2-keto-3-deoxy-galactonokinase, C-terminal domain"/>
    <property type="match status" value="1"/>
</dbReference>
<evidence type="ECO:0000313" key="2">
    <source>
        <dbReference type="Proteomes" id="UP000183859"/>
    </source>
</evidence>
<dbReference type="Pfam" id="PF05035">
    <property type="entry name" value="DGOK"/>
    <property type="match status" value="1"/>
</dbReference>
<reference evidence="2" key="1">
    <citation type="submission" date="2016-07" db="EMBL/GenBank/DDBJ databases">
        <title>Phaeobacter portensis sp. nov., a tropodithietic acid producing bacterium isolated from a German harbor.</title>
        <authorList>
            <person name="Freese H.M."/>
            <person name="Bunk B."/>
            <person name="Breider S."/>
            <person name="Brinkhoff T."/>
        </authorList>
    </citation>
    <scope>NUCLEOTIDE SEQUENCE [LARGE SCALE GENOMIC DNA]</scope>
    <source>
        <strain evidence="2">P97</strain>
    </source>
</reference>
<dbReference type="KEGG" id="php:PhaeoP97_02456"/>
<keyword evidence="2" id="KW-1185">Reference proteome</keyword>
<dbReference type="AlphaFoldDB" id="A0A1L3I725"/>
<dbReference type="GO" id="GO:0034194">
    <property type="term" value="P:D-galactonate catabolic process"/>
    <property type="evidence" value="ECO:0007669"/>
    <property type="project" value="InterPro"/>
</dbReference>
<dbReference type="InterPro" id="IPR042257">
    <property type="entry name" value="DGOK_C"/>
</dbReference>
<dbReference type="InterPro" id="IPR042258">
    <property type="entry name" value="DGOK_N"/>
</dbReference>
<dbReference type="InterPro" id="IPR007729">
    <property type="entry name" value="DGOK"/>
</dbReference>
<dbReference type="SUPFAM" id="SSF53067">
    <property type="entry name" value="Actin-like ATPase domain"/>
    <property type="match status" value="1"/>
</dbReference>
<keyword evidence="1" id="KW-0808">Transferase</keyword>
<dbReference type="Proteomes" id="UP000183859">
    <property type="component" value="Chromosome"/>
</dbReference>
<dbReference type="STRING" id="1844006.PhaeoP97_02456"/>
<evidence type="ECO:0000313" key="1">
    <source>
        <dbReference type="EMBL" id="APG47841.1"/>
    </source>
</evidence>
<dbReference type="EC" id="2.7.1.58" evidence="1"/>
<organism evidence="1 2">
    <name type="scientific">Phaeobacter porticola</name>
    <dbReference type="NCBI Taxonomy" id="1844006"/>
    <lineage>
        <taxon>Bacteria</taxon>
        <taxon>Pseudomonadati</taxon>
        <taxon>Pseudomonadota</taxon>
        <taxon>Alphaproteobacteria</taxon>
        <taxon>Rhodobacterales</taxon>
        <taxon>Roseobacteraceae</taxon>
        <taxon>Phaeobacter</taxon>
    </lineage>
</organism>
<dbReference type="EMBL" id="CP016364">
    <property type="protein sequence ID" value="APG47841.1"/>
    <property type="molecule type" value="Genomic_DNA"/>
</dbReference>
<dbReference type="InterPro" id="IPR043129">
    <property type="entry name" value="ATPase_NBD"/>
</dbReference>
<dbReference type="OrthoDB" id="256574at2"/>
<sequence length="327" mass="35417">MTRQIGPETGTGGPAGPLAWIAADWGTTQLRLWLLDDQNRVLHRIKSDKGMSQLTPDTYEPTLLELLATHLPSLGNDKQDAISVICCGMVGSRQGWAEAPYSTAPCPPPGIDQATLAPIRDPRLTVYLLPGIKTLTPADVMRGEETQIAGFLAQEAVSGSDHTQLICLPGTHSKWARLQDGQVTRFTTFMTGEVFALLQGHSVLRHCVADTGWDDDAFATALSEALSNPAQTVASLFRIRADALLSDQSEETARARLSGLLIGAELAATRHDWTTHPMTILGTEQLARRYEQALLLQGCKPRRVDAETLTLAGLCAARAHLRKNLSP</sequence>
<name>A0A1L3I725_9RHOB</name>
<protein>
    <submittedName>
        <fullName evidence="1">2-dehydro-3-deoxygalactonokinase DgoK</fullName>
        <ecNumber evidence="1">2.7.1.58</ecNumber>
    </submittedName>
</protein>
<dbReference type="RefSeq" id="WP_072505266.1">
    <property type="nucleotide sequence ID" value="NZ_CP016364.1"/>
</dbReference>
<dbReference type="Gene3D" id="3.30.420.300">
    <property type="entry name" value="2-keto-3-deoxy-galactonokinase, substrate binding domain"/>
    <property type="match status" value="1"/>
</dbReference>
<keyword evidence="1" id="KW-0418">Kinase</keyword>
<gene>
    <name evidence="1" type="primary">dgoK</name>
    <name evidence="1" type="ORF">PhaeoP97_02456</name>
</gene>
<accession>A0A1L3I725</accession>
<proteinExistence type="predicted"/>